<dbReference type="Proteomes" id="UP001189429">
    <property type="component" value="Unassembled WGS sequence"/>
</dbReference>
<reference evidence="1" key="1">
    <citation type="submission" date="2023-10" db="EMBL/GenBank/DDBJ databases">
        <authorList>
            <person name="Chen Y."/>
            <person name="Shah S."/>
            <person name="Dougan E. K."/>
            <person name="Thang M."/>
            <person name="Chan C."/>
        </authorList>
    </citation>
    <scope>NUCLEOTIDE SEQUENCE [LARGE SCALE GENOMIC DNA]</scope>
</reference>
<dbReference type="EMBL" id="CAUYUJ010018767">
    <property type="protein sequence ID" value="CAK0886181.1"/>
    <property type="molecule type" value="Genomic_DNA"/>
</dbReference>
<evidence type="ECO:0000313" key="1">
    <source>
        <dbReference type="EMBL" id="CAK0886181.1"/>
    </source>
</evidence>
<feature type="non-terminal residue" evidence="1">
    <location>
        <position position="93"/>
    </location>
</feature>
<gene>
    <name evidence="1" type="ORF">PCOR1329_LOCUS67592</name>
</gene>
<sequence>VRAALDAGLLDASGKWSAQLAALRGELRSELGGRLDELAERMRLQASRLEHVEAAIGGHEESLERTAGLLRDHEEHLQGLQAGLEDERVAGRS</sequence>
<proteinExistence type="predicted"/>
<accession>A0ABN9WI57</accession>
<organism evidence="1 2">
    <name type="scientific">Prorocentrum cordatum</name>
    <dbReference type="NCBI Taxonomy" id="2364126"/>
    <lineage>
        <taxon>Eukaryota</taxon>
        <taxon>Sar</taxon>
        <taxon>Alveolata</taxon>
        <taxon>Dinophyceae</taxon>
        <taxon>Prorocentrales</taxon>
        <taxon>Prorocentraceae</taxon>
        <taxon>Prorocentrum</taxon>
    </lineage>
</organism>
<evidence type="ECO:0000313" key="2">
    <source>
        <dbReference type="Proteomes" id="UP001189429"/>
    </source>
</evidence>
<protein>
    <submittedName>
        <fullName evidence="1">Uncharacterized protein</fullName>
    </submittedName>
</protein>
<comment type="caution">
    <text evidence="1">The sequence shown here is derived from an EMBL/GenBank/DDBJ whole genome shotgun (WGS) entry which is preliminary data.</text>
</comment>
<keyword evidence="2" id="KW-1185">Reference proteome</keyword>
<feature type="non-terminal residue" evidence="1">
    <location>
        <position position="1"/>
    </location>
</feature>
<name>A0ABN9WI57_9DINO</name>